<gene>
    <name evidence="2" type="ORF">DC045_05960</name>
</gene>
<dbReference type="AlphaFoldDB" id="A0A352IQX9"/>
<name>A0A352IQX9_9GAMM</name>
<feature type="compositionally biased region" description="Low complexity" evidence="1">
    <location>
        <begin position="40"/>
        <end position="52"/>
    </location>
</feature>
<feature type="non-terminal residue" evidence="2">
    <location>
        <position position="61"/>
    </location>
</feature>
<dbReference type="EMBL" id="DNNA01000095">
    <property type="protein sequence ID" value="HBC33862.1"/>
    <property type="molecule type" value="Genomic_DNA"/>
</dbReference>
<protein>
    <submittedName>
        <fullName evidence="2">Protein TolA</fullName>
    </submittedName>
</protein>
<proteinExistence type="predicted"/>
<dbReference type="Proteomes" id="UP000263489">
    <property type="component" value="Unassembled WGS sequence"/>
</dbReference>
<feature type="region of interest" description="Disordered" evidence="1">
    <location>
        <begin position="21"/>
        <end position="61"/>
    </location>
</feature>
<accession>A0A352IQX9</accession>
<organism evidence="2 3">
    <name type="scientific">Marinobacter adhaerens</name>
    <dbReference type="NCBI Taxonomy" id="1033846"/>
    <lineage>
        <taxon>Bacteria</taxon>
        <taxon>Pseudomonadati</taxon>
        <taxon>Pseudomonadota</taxon>
        <taxon>Gammaproteobacteria</taxon>
        <taxon>Pseudomonadales</taxon>
        <taxon>Marinobacteraceae</taxon>
        <taxon>Marinobacter</taxon>
    </lineage>
</organism>
<comment type="caution">
    <text evidence="2">The sequence shown here is derived from an EMBL/GenBank/DDBJ whole genome shotgun (WGS) entry which is preliminary data.</text>
</comment>
<sequence>MALSVTLHLLILGIALAGWSWTSTDHEPPPRSISARLITQQEPEPSPVVEPVDQQKLDEER</sequence>
<evidence type="ECO:0000313" key="2">
    <source>
        <dbReference type="EMBL" id="HBC33862.1"/>
    </source>
</evidence>
<reference evidence="2 3" key="1">
    <citation type="journal article" date="2018" name="Nat. Biotechnol.">
        <title>A standardized bacterial taxonomy based on genome phylogeny substantially revises the tree of life.</title>
        <authorList>
            <person name="Parks D.H."/>
            <person name="Chuvochina M."/>
            <person name="Waite D.W."/>
            <person name="Rinke C."/>
            <person name="Skarshewski A."/>
            <person name="Chaumeil P.A."/>
            <person name="Hugenholtz P."/>
        </authorList>
    </citation>
    <scope>NUCLEOTIDE SEQUENCE [LARGE SCALE GENOMIC DNA]</scope>
    <source>
        <strain evidence="2">UBA9380</strain>
    </source>
</reference>
<evidence type="ECO:0000256" key="1">
    <source>
        <dbReference type="SAM" id="MobiDB-lite"/>
    </source>
</evidence>
<evidence type="ECO:0000313" key="3">
    <source>
        <dbReference type="Proteomes" id="UP000263489"/>
    </source>
</evidence>